<sequence>MKKIIFLLFILCTLGSQAQKGIYESGRFDDLSKDHKVLAILPFLANLDLKENLSRKELKELEEREGYAVQNALETYFSRRKKRKKFSVEFQNIENTNAILAKNNINYENLDIYTIKELTKILGVDGIISGNLNLNILLSEGINTDMNIVDYILGASNYGRIGIKISDGSTGKLLWKYEKEINKKSGKNTINLIDGMMKKATKKFPYDREKPRDRKKN</sequence>
<name>A0A846R315_9FLAO</name>
<feature type="chain" id="PRO_5032873767" description="DUF4252 domain-containing protein" evidence="1">
    <location>
        <begin position="19"/>
        <end position="217"/>
    </location>
</feature>
<evidence type="ECO:0000256" key="1">
    <source>
        <dbReference type="SAM" id="SignalP"/>
    </source>
</evidence>
<accession>A0A846R315</accession>
<evidence type="ECO:0000313" key="2">
    <source>
        <dbReference type="EMBL" id="NJB72355.1"/>
    </source>
</evidence>
<dbReference type="RefSeq" id="WP_167965291.1">
    <property type="nucleotide sequence ID" value="NZ_JAATJJ010000002.1"/>
</dbReference>
<reference evidence="2 3" key="1">
    <citation type="submission" date="2020-03" db="EMBL/GenBank/DDBJ databases">
        <title>Genomic Encyclopedia of Type Strains, Phase IV (KMG-IV): sequencing the most valuable type-strain genomes for metagenomic binning, comparative biology and taxonomic classification.</title>
        <authorList>
            <person name="Goeker M."/>
        </authorList>
    </citation>
    <scope>NUCLEOTIDE SEQUENCE [LARGE SCALE GENOMIC DNA]</scope>
    <source>
        <strain evidence="2 3">DSM 29762</strain>
    </source>
</reference>
<gene>
    <name evidence="2" type="ORF">GGR42_002846</name>
</gene>
<proteinExistence type="predicted"/>
<keyword evidence="1" id="KW-0732">Signal</keyword>
<organism evidence="2 3">
    <name type="scientific">Saonia flava</name>
    <dbReference type="NCBI Taxonomy" id="523696"/>
    <lineage>
        <taxon>Bacteria</taxon>
        <taxon>Pseudomonadati</taxon>
        <taxon>Bacteroidota</taxon>
        <taxon>Flavobacteriia</taxon>
        <taxon>Flavobacteriales</taxon>
        <taxon>Flavobacteriaceae</taxon>
        <taxon>Saonia</taxon>
    </lineage>
</organism>
<evidence type="ECO:0000313" key="3">
    <source>
        <dbReference type="Proteomes" id="UP000590442"/>
    </source>
</evidence>
<keyword evidence="3" id="KW-1185">Reference proteome</keyword>
<dbReference type="Proteomes" id="UP000590442">
    <property type="component" value="Unassembled WGS sequence"/>
</dbReference>
<feature type="signal peptide" evidence="1">
    <location>
        <begin position="1"/>
        <end position="18"/>
    </location>
</feature>
<dbReference type="Gene3D" id="3.40.50.10610">
    <property type="entry name" value="ABC-type transport auxiliary lipoprotein component"/>
    <property type="match status" value="1"/>
</dbReference>
<evidence type="ECO:0008006" key="4">
    <source>
        <dbReference type="Google" id="ProtNLM"/>
    </source>
</evidence>
<dbReference type="AlphaFoldDB" id="A0A846R315"/>
<protein>
    <recommendedName>
        <fullName evidence="4">DUF4252 domain-containing protein</fullName>
    </recommendedName>
</protein>
<comment type="caution">
    <text evidence="2">The sequence shown here is derived from an EMBL/GenBank/DDBJ whole genome shotgun (WGS) entry which is preliminary data.</text>
</comment>
<dbReference type="EMBL" id="JAATJJ010000002">
    <property type="protein sequence ID" value="NJB72355.1"/>
    <property type="molecule type" value="Genomic_DNA"/>
</dbReference>